<evidence type="ECO:0000313" key="1">
    <source>
        <dbReference type="EMBL" id="ERH14170.1"/>
    </source>
</evidence>
<sequence>MTRWAKCLAGQCVFWYRARPGLCAAWPPGVGVPWAVRGRK</sequence>
<protein>
    <submittedName>
        <fullName evidence="1">Uncharacterized protein</fullName>
    </submittedName>
</protein>
<reference evidence="1 2" key="1">
    <citation type="submission" date="2013-08" db="EMBL/GenBank/DDBJ databases">
        <authorList>
            <person name="Weinstock G."/>
            <person name="Sodergren E."/>
            <person name="Wylie T."/>
            <person name="Fulton L."/>
            <person name="Fulton R."/>
            <person name="Fronick C."/>
            <person name="O'Laughlin M."/>
            <person name="Godfrey J."/>
            <person name="Miner T."/>
            <person name="Herter B."/>
            <person name="Appelbaum E."/>
            <person name="Cordes M."/>
            <person name="Lek S."/>
            <person name="Wollam A."/>
            <person name="Pepin K.H."/>
            <person name="Palsikar V.B."/>
            <person name="Mitreva M."/>
            <person name="Wilson R.K."/>
        </authorList>
    </citation>
    <scope>NUCLEOTIDE SEQUENCE [LARGE SCALE GENOMIC DNA]</scope>
    <source>
        <strain evidence="1 2">F0530</strain>
    </source>
</reference>
<comment type="caution">
    <text evidence="1">The sequence shown here is derived from an EMBL/GenBank/DDBJ whole genome shotgun (WGS) entry which is preliminary data.</text>
</comment>
<dbReference type="AlphaFoldDB" id="U1PBP2"/>
<evidence type="ECO:0000313" key="2">
    <source>
        <dbReference type="Proteomes" id="UP000016481"/>
    </source>
</evidence>
<accession>U1PBP2</accession>
<name>U1PBP2_9ACTO</name>
<proteinExistence type="predicted"/>
<dbReference type="EMBL" id="AWSC01000089">
    <property type="protein sequence ID" value="ERH14170.1"/>
    <property type="molecule type" value="Genomic_DNA"/>
</dbReference>
<organism evidence="1 2">
    <name type="scientific">Actinomyces graevenitzii F0530</name>
    <dbReference type="NCBI Taxonomy" id="1321817"/>
    <lineage>
        <taxon>Bacteria</taxon>
        <taxon>Bacillati</taxon>
        <taxon>Actinomycetota</taxon>
        <taxon>Actinomycetes</taxon>
        <taxon>Actinomycetales</taxon>
        <taxon>Actinomycetaceae</taxon>
        <taxon>Actinomyces</taxon>
    </lineage>
</organism>
<dbReference type="HOGENOM" id="CLU_3283439_0_0_11"/>
<dbReference type="Proteomes" id="UP000016481">
    <property type="component" value="Unassembled WGS sequence"/>
</dbReference>
<gene>
    <name evidence="1" type="ORF">HMPREF1978_01896</name>
</gene>